<dbReference type="AlphaFoldDB" id="A0A1R1K221"/>
<evidence type="ECO:0000256" key="1">
    <source>
        <dbReference type="SAM" id="MobiDB-lite"/>
    </source>
</evidence>
<feature type="region of interest" description="Disordered" evidence="1">
    <location>
        <begin position="131"/>
        <end position="174"/>
    </location>
</feature>
<evidence type="ECO:0000313" key="2">
    <source>
        <dbReference type="EMBL" id="OMG93475.1"/>
    </source>
</evidence>
<organism evidence="2 3">
    <name type="scientific">Alcaligenes xylosoxydans xylosoxydans</name>
    <name type="common">Achromobacter xylosoxidans</name>
    <dbReference type="NCBI Taxonomy" id="85698"/>
    <lineage>
        <taxon>Bacteria</taxon>
        <taxon>Pseudomonadati</taxon>
        <taxon>Pseudomonadota</taxon>
        <taxon>Betaproteobacteria</taxon>
        <taxon>Burkholderiales</taxon>
        <taxon>Alcaligenaceae</taxon>
        <taxon>Achromobacter</taxon>
    </lineage>
</organism>
<dbReference type="OrthoDB" id="9800218at2"/>
<protein>
    <submittedName>
        <fullName evidence="2">DUF4810 domain-containing protein</fullName>
    </submittedName>
</protein>
<dbReference type="Pfam" id="PF16068">
    <property type="entry name" value="DUF4810"/>
    <property type="match status" value="1"/>
</dbReference>
<comment type="caution">
    <text evidence="2">The sequence shown here is derived from an EMBL/GenBank/DDBJ whole genome shotgun (WGS) entry which is preliminary data.</text>
</comment>
<gene>
    <name evidence="2" type="ORF">BIZ92_03885</name>
</gene>
<sequence>MSNNLAKARPRALARMGRAMVVVALAGVLGACAQQPKSMYSWQSYQPSVYAYLKDDGADYAAQSLAMEKNIETARASNAQLPPGFRAHLGMLYLKLGDGAKGLEQLEGEKAAFPESKPFMDFLLRNASKTADNAASAAPVEPEPSAAPAAAPSPANAQPGNAQPASAQPAKKGA</sequence>
<dbReference type="EMBL" id="MJMN01000001">
    <property type="protein sequence ID" value="OMG93475.1"/>
    <property type="molecule type" value="Genomic_DNA"/>
</dbReference>
<dbReference type="Proteomes" id="UP000187251">
    <property type="component" value="Unassembled WGS sequence"/>
</dbReference>
<name>A0A1R1K221_ALCXX</name>
<proteinExistence type="predicted"/>
<dbReference type="InterPro" id="IPR014508">
    <property type="entry name" value="UCP020555_TPR-like"/>
</dbReference>
<dbReference type="RefSeq" id="WP_076408425.1">
    <property type="nucleotide sequence ID" value="NZ_AP028040.1"/>
</dbReference>
<dbReference type="PROSITE" id="PS51257">
    <property type="entry name" value="PROKAR_LIPOPROTEIN"/>
    <property type="match status" value="1"/>
</dbReference>
<reference evidence="2 3" key="1">
    <citation type="submission" date="2016-09" db="EMBL/GenBank/DDBJ databases">
        <title>Phylogenomics of Achromobacter.</title>
        <authorList>
            <person name="Jeukens J."/>
            <person name="Freschi L."/>
            <person name="Vincent A.T."/>
            <person name="Emond-Rheault J.-G."/>
            <person name="Kukavica-Ibrulj I."/>
            <person name="Charette S.J."/>
            <person name="Levesque R.C."/>
        </authorList>
    </citation>
    <scope>NUCLEOTIDE SEQUENCE [LARGE SCALE GENOMIC DNA]</scope>
    <source>
        <strain evidence="2 3">AUS488</strain>
    </source>
</reference>
<accession>A0A1R1K221</accession>
<evidence type="ECO:0000313" key="3">
    <source>
        <dbReference type="Proteomes" id="UP000187251"/>
    </source>
</evidence>